<evidence type="ECO:0000256" key="1">
    <source>
        <dbReference type="PROSITE-ProRule" id="PRU00781"/>
    </source>
</evidence>
<name>A0A7S1WCS2_ALECA</name>
<keyword evidence="1" id="KW-0808">Transferase</keyword>
<dbReference type="Pfam" id="PF01504">
    <property type="entry name" value="PIP5K"/>
    <property type="match status" value="1"/>
</dbReference>
<keyword evidence="1" id="KW-0547">Nucleotide-binding</keyword>
<dbReference type="PROSITE" id="PS51455">
    <property type="entry name" value="PIPK"/>
    <property type="match status" value="1"/>
</dbReference>
<reference evidence="3" key="1">
    <citation type="submission" date="2021-01" db="EMBL/GenBank/DDBJ databases">
        <authorList>
            <person name="Corre E."/>
            <person name="Pelletier E."/>
            <person name="Niang G."/>
            <person name="Scheremetjew M."/>
            <person name="Finn R."/>
            <person name="Kale V."/>
            <person name="Holt S."/>
            <person name="Cochrane G."/>
            <person name="Meng A."/>
            <person name="Brown T."/>
            <person name="Cohen L."/>
        </authorList>
    </citation>
    <scope>NUCLEOTIDE SEQUENCE</scope>
    <source>
        <strain evidence="3">OF101</strain>
    </source>
</reference>
<dbReference type="Gene3D" id="3.30.810.10">
    <property type="entry name" value="2-Layer Sandwich"/>
    <property type="match status" value="1"/>
</dbReference>
<gene>
    <name evidence="3" type="ORF">ACAT0790_LOCUS38034</name>
</gene>
<feature type="domain" description="PIPK" evidence="2">
    <location>
        <begin position="1"/>
        <end position="82"/>
    </location>
</feature>
<protein>
    <recommendedName>
        <fullName evidence="2">PIPK domain-containing protein</fullName>
    </recommendedName>
</protein>
<dbReference type="InterPro" id="IPR002498">
    <property type="entry name" value="PInositol-4-P-4/5-kinase_core"/>
</dbReference>
<proteinExistence type="predicted"/>
<dbReference type="EMBL" id="HBGE01063538">
    <property type="protein sequence ID" value="CAD9161269.1"/>
    <property type="molecule type" value="Transcribed_RNA"/>
</dbReference>
<dbReference type="GO" id="GO:0005524">
    <property type="term" value="F:ATP binding"/>
    <property type="evidence" value="ECO:0007669"/>
    <property type="project" value="UniProtKB-UniRule"/>
</dbReference>
<sequence length="127" mass="14080">MVGLKTGKPGFCGRARLGQLHMPRPCADGTEVALCIGTIDFLQRWNLKKVAARAVKIFECNKATIPPDAYARRFCMHFEERFLPTKALEGAPTDVQGKDAADSDRLRPPEEACLIRHCKVDGVKVIE</sequence>
<evidence type="ECO:0000313" key="3">
    <source>
        <dbReference type="EMBL" id="CAD9161269.1"/>
    </source>
</evidence>
<accession>A0A7S1WCS2</accession>
<dbReference type="GO" id="GO:0052742">
    <property type="term" value="F:phosphatidylinositol kinase activity"/>
    <property type="evidence" value="ECO:0007669"/>
    <property type="project" value="InterPro"/>
</dbReference>
<keyword evidence="1" id="KW-0418">Kinase</keyword>
<keyword evidence="1" id="KW-0067">ATP-binding</keyword>
<organism evidence="3">
    <name type="scientific">Alexandrium catenella</name>
    <name type="common">Red tide dinoflagellate</name>
    <name type="synonym">Gonyaulax catenella</name>
    <dbReference type="NCBI Taxonomy" id="2925"/>
    <lineage>
        <taxon>Eukaryota</taxon>
        <taxon>Sar</taxon>
        <taxon>Alveolata</taxon>
        <taxon>Dinophyceae</taxon>
        <taxon>Gonyaulacales</taxon>
        <taxon>Pyrocystaceae</taxon>
        <taxon>Alexandrium</taxon>
    </lineage>
</organism>
<dbReference type="SUPFAM" id="SSF56104">
    <property type="entry name" value="SAICAR synthase-like"/>
    <property type="match status" value="1"/>
</dbReference>
<dbReference type="GO" id="GO:0046488">
    <property type="term" value="P:phosphatidylinositol metabolic process"/>
    <property type="evidence" value="ECO:0007669"/>
    <property type="project" value="UniProtKB-UniRule"/>
</dbReference>
<evidence type="ECO:0000259" key="2">
    <source>
        <dbReference type="PROSITE" id="PS51455"/>
    </source>
</evidence>
<dbReference type="AlphaFoldDB" id="A0A7S1WCS2"/>
<dbReference type="InterPro" id="IPR027483">
    <property type="entry name" value="PInositol-4-P-4/5-kinase_C_sf"/>
</dbReference>